<evidence type="ECO:0000313" key="2">
    <source>
        <dbReference type="Proteomes" id="UP001165960"/>
    </source>
</evidence>
<keyword evidence="2" id="KW-1185">Reference proteome</keyword>
<sequence>MPSRPRASQKNRNKPSFSDKNKTGESSTTQGAADTNSNHTCYTSGKPGHMSRKCKQTVPKVHYIGAEEYNLERDQEDEEASQDEEPKKC</sequence>
<dbReference type="Proteomes" id="UP001165960">
    <property type="component" value="Unassembled WGS sequence"/>
</dbReference>
<gene>
    <name evidence="1" type="ORF">DSO57_1033299</name>
</gene>
<accession>A0ACC2TMI8</accession>
<proteinExistence type="predicted"/>
<evidence type="ECO:0000313" key="1">
    <source>
        <dbReference type="EMBL" id="KAJ9075706.1"/>
    </source>
</evidence>
<reference evidence="1" key="1">
    <citation type="submission" date="2022-04" db="EMBL/GenBank/DDBJ databases">
        <title>Genome of the entomopathogenic fungus Entomophthora muscae.</title>
        <authorList>
            <person name="Elya C."/>
            <person name="Lovett B.R."/>
            <person name="Lee E."/>
            <person name="Macias A.M."/>
            <person name="Hajek A.E."/>
            <person name="De Bivort B.L."/>
            <person name="Kasson M.T."/>
            <person name="De Fine Licht H.H."/>
            <person name="Stajich J.E."/>
        </authorList>
    </citation>
    <scope>NUCLEOTIDE SEQUENCE</scope>
    <source>
        <strain evidence="1">Berkeley</strain>
    </source>
</reference>
<dbReference type="EMBL" id="QTSX02002390">
    <property type="protein sequence ID" value="KAJ9075706.1"/>
    <property type="molecule type" value="Genomic_DNA"/>
</dbReference>
<name>A0ACC2TMI8_9FUNG</name>
<comment type="caution">
    <text evidence="1">The sequence shown here is derived from an EMBL/GenBank/DDBJ whole genome shotgun (WGS) entry which is preliminary data.</text>
</comment>
<organism evidence="1 2">
    <name type="scientific">Entomophthora muscae</name>
    <dbReference type="NCBI Taxonomy" id="34485"/>
    <lineage>
        <taxon>Eukaryota</taxon>
        <taxon>Fungi</taxon>
        <taxon>Fungi incertae sedis</taxon>
        <taxon>Zoopagomycota</taxon>
        <taxon>Entomophthoromycotina</taxon>
        <taxon>Entomophthoromycetes</taxon>
        <taxon>Entomophthorales</taxon>
        <taxon>Entomophthoraceae</taxon>
        <taxon>Entomophthora</taxon>
    </lineage>
</organism>
<protein>
    <submittedName>
        <fullName evidence="1">Uncharacterized protein</fullName>
    </submittedName>
</protein>